<dbReference type="PANTHER" id="PTHR46401">
    <property type="entry name" value="GLYCOSYLTRANSFERASE WBBK-RELATED"/>
    <property type="match status" value="1"/>
</dbReference>
<accession>A0A1R3XPA2</accession>
<feature type="domain" description="Glycosyltransferase subfamily 4-like N-terminal" evidence="2">
    <location>
        <begin position="21"/>
        <end position="183"/>
    </location>
</feature>
<dbReference type="Gene3D" id="3.40.50.2000">
    <property type="entry name" value="Glycogen Phosphorylase B"/>
    <property type="match status" value="2"/>
</dbReference>
<dbReference type="SUPFAM" id="SSF53756">
    <property type="entry name" value="UDP-Glycosyltransferase/glycogen phosphorylase"/>
    <property type="match status" value="1"/>
</dbReference>
<keyword evidence="1 3" id="KW-0808">Transferase</keyword>
<dbReference type="Proteomes" id="UP000187181">
    <property type="component" value="Unassembled WGS sequence"/>
</dbReference>
<dbReference type="InterPro" id="IPR028098">
    <property type="entry name" value="Glyco_trans_4-like_N"/>
</dbReference>
<dbReference type="PANTHER" id="PTHR46401:SF2">
    <property type="entry name" value="GLYCOSYLTRANSFERASE WBBK-RELATED"/>
    <property type="match status" value="1"/>
</dbReference>
<evidence type="ECO:0000313" key="4">
    <source>
        <dbReference type="Proteomes" id="UP000187181"/>
    </source>
</evidence>
<protein>
    <submittedName>
        <fullName evidence="3">Glycosyltransferase involved in cell wall bisynthesis</fullName>
    </submittedName>
</protein>
<gene>
    <name evidence="3" type="ORF">SAMN05444128_3193</name>
</gene>
<dbReference type="STRING" id="1317125.SAMN05444128_3193"/>
<dbReference type="GO" id="GO:0009103">
    <property type="term" value="P:lipopolysaccharide biosynthetic process"/>
    <property type="evidence" value="ECO:0007669"/>
    <property type="project" value="TreeGrafter"/>
</dbReference>
<dbReference type="GO" id="GO:0016757">
    <property type="term" value="F:glycosyltransferase activity"/>
    <property type="evidence" value="ECO:0007669"/>
    <property type="project" value="TreeGrafter"/>
</dbReference>
<dbReference type="RefSeq" id="WP_244554738.1">
    <property type="nucleotide sequence ID" value="NZ_FTPP01000003.1"/>
</dbReference>
<dbReference type="AlphaFoldDB" id="A0A1R3XPA2"/>
<proteinExistence type="predicted"/>
<reference evidence="4" key="1">
    <citation type="submission" date="2017-01" db="EMBL/GenBank/DDBJ databases">
        <authorList>
            <person name="Varghese N."/>
            <person name="Submissions S."/>
        </authorList>
    </citation>
    <scope>NUCLEOTIDE SEQUENCE [LARGE SCALE GENOMIC DNA]</scope>
    <source>
        <strain evidence="4">LP100</strain>
    </source>
</reference>
<evidence type="ECO:0000259" key="2">
    <source>
        <dbReference type="Pfam" id="PF13439"/>
    </source>
</evidence>
<dbReference type="EMBL" id="FTPP01000003">
    <property type="protein sequence ID" value="SIT93760.1"/>
    <property type="molecule type" value="Genomic_DNA"/>
</dbReference>
<evidence type="ECO:0000256" key="1">
    <source>
        <dbReference type="ARBA" id="ARBA00022679"/>
    </source>
</evidence>
<dbReference type="Pfam" id="PF13692">
    <property type="entry name" value="Glyco_trans_1_4"/>
    <property type="match status" value="1"/>
</dbReference>
<keyword evidence="4" id="KW-1185">Reference proteome</keyword>
<name>A0A1R3XPA2_9BACT</name>
<organism evidence="3 4">
    <name type="scientific">Pontibacter indicus</name>
    <dbReference type="NCBI Taxonomy" id="1317125"/>
    <lineage>
        <taxon>Bacteria</taxon>
        <taxon>Pseudomonadati</taxon>
        <taxon>Bacteroidota</taxon>
        <taxon>Cytophagia</taxon>
        <taxon>Cytophagales</taxon>
        <taxon>Hymenobacteraceae</taxon>
        <taxon>Pontibacter</taxon>
    </lineage>
</organism>
<evidence type="ECO:0000313" key="3">
    <source>
        <dbReference type="EMBL" id="SIT93760.1"/>
    </source>
</evidence>
<sequence>MRTPLYPSTILMTADTVGSVWTYALELTRAMATQGTNVALATMGEPMSEEQRAQAESIPNLTVYESEYKLEWMDNPWEDVKKAGEWLLQLRDQVQPDLIHLNHLSYGSLDWGKPVLTVIHSCVLSWWRAVKQEEAPKKWNKYREMVRKGLQAADTVVAPTQAMMHQAEELYGPFKHSAVVYNGRGQQYFQFGRKEPFVFSLGRVWDEAKNIQMLAHIASALQWPVYIAGEGRHPETGEAMELDNVHFLGQLTNKEVTDWLSRASIYALPAKYEPFGLTVLEAAMSGCALVVGKTESMAEVWGNAARYVDPSSADELRDTIENLIDDEFCRNIMACRAVKRSHGYTADQMAQDYSYLYGQLIEAPVSVSK</sequence>
<dbReference type="Pfam" id="PF13439">
    <property type="entry name" value="Glyco_transf_4"/>
    <property type="match status" value="1"/>
</dbReference>